<feature type="transmembrane region" description="Helical" evidence="6">
    <location>
        <begin position="107"/>
        <end position="128"/>
    </location>
</feature>
<feature type="transmembrane region" description="Helical" evidence="6">
    <location>
        <begin position="517"/>
        <end position="540"/>
    </location>
</feature>
<feature type="transmembrane region" description="Helical" evidence="6">
    <location>
        <begin position="560"/>
        <end position="580"/>
    </location>
</feature>
<feature type="transmembrane region" description="Helical" evidence="6">
    <location>
        <begin position="471"/>
        <end position="496"/>
    </location>
</feature>
<evidence type="ECO:0000256" key="5">
    <source>
        <dbReference type="ARBA" id="ARBA00023136"/>
    </source>
</evidence>
<keyword evidence="3 6" id="KW-0812">Transmembrane</keyword>
<dbReference type="Pfam" id="PF00854">
    <property type="entry name" value="PTR2"/>
    <property type="match status" value="1"/>
</dbReference>
<evidence type="ECO:0000256" key="1">
    <source>
        <dbReference type="ARBA" id="ARBA00004141"/>
    </source>
</evidence>
<keyword evidence="8" id="KW-1185">Reference proteome</keyword>
<comment type="caution">
    <text evidence="7">The sequence shown here is derived from an EMBL/GenBank/DDBJ whole genome shotgun (WGS) entry which is preliminary data.</text>
</comment>
<dbReference type="SUPFAM" id="SSF103473">
    <property type="entry name" value="MFS general substrate transporter"/>
    <property type="match status" value="1"/>
</dbReference>
<dbReference type="CDD" id="cd17416">
    <property type="entry name" value="MFS_NPF1_2"/>
    <property type="match status" value="1"/>
</dbReference>
<dbReference type="EMBL" id="JANQDX010000003">
    <property type="protein sequence ID" value="KAL0926853.1"/>
    <property type="molecule type" value="Genomic_DNA"/>
</dbReference>
<feature type="transmembrane region" description="Helical" evidence="6">
    <location>
        <begin position="232"/>
        <end position="252"/>
    </location>
</feature>
<evidence type="ECO:0000256" key="2">
    <source>
        <dbReference type="ARBA" id="ARBA00005982"/>
    </source>
</evidence>
<dbReference type="AlphaFoldDB" id="A0ABD0VQC5"/>
<gene>
    <name evidence="7" type="ORF">M5K25_003106</name>
</gene>
<evidence type="ECO:0000256" key="4">
    <source>
        <dbReference type="ARBA" id="ARBA00022989"/>
    </source>
</evidence>
<sequence>MASKLEMAEKRENRANPEKFVAMEGEKDGGEDEPVVEYRGWRAMPYVIGNETFEKLGTLGTASNLLVYLTTIFHMKSVAATALLQIFNGTTNLSPILGAFLSDTFLGRYYTLAFASVSSLLGMFILTLTAAIKKLHPTPCNINGEQCPAASPNQLTVLYLSFFFLVIGAGGIRPCNLAFGADQFDPQTDSGRRGINSFFNWYYFTFTISMMISSTFIIYIQSNISWTLGLGIPAVLMFFSCAFFFLGTNLYVRVKPEGSPLSNVARVLTAAYRKRKLKLSDENHFQSLFNPPTVGSTVRSKLPHTDQFRCLDKASIITSSDEIKLADSKVSNPWRLSTLQHVEEVKCIIRILPVWSAGMFYNIGTTQQGTYIVFQALQSDRHFGTSSFQIPAGSFTVFNMLALTIWIPIYDRIIVPRLQRITKIEGGITLLQRMGIGIFISIIALLVSAIVEEKRRNMAVDEFAGGASNKAISSMSSFWLIPQLMLFGLSEAFNAIGQVEFYYKQFPENMRSVAGSFLFLGFAISNYLCSLIVMIVHRTTGGHGKEDWLASDLNKGRLDLFYYLTAGMATLNLLYFIICAKWYRYKDLKSGTEEIPMETNKPSNEPLV</sequence>
<evidence type="ECO:0000313" key="8">
    <source>
        <dbReference type="Proteomes" id="UP001552299"/>
    </source>
</evidence>
<keyword evidence="4 6" id="KW-1133">Transmembrane helix</keyword>
<dbReference type="Gene3D" id="1.20.1250.20">
    <property type="entry name" value="MFS general substrate transporter like domains"/>
    <property type="match status" value="1"/>
</dbReference>
<keyword evidence="5 6" id="KW-0472">Membrane</keyword>
<protein>
    <submittedName>
        <fullName evidence="7">Uncharacterized protein</fullName>
    </submittedName>
</protein>
<accession>A0ABD0VQC5</accession>
<dbReference type="InterPro" id="IPR036259">
    <property type="entry name" value="MFS_trans_sf"/>
</dbReference>
<comment type="subcellular location">
    <subcellularLocation>
        <location evidence="1">Membrane</location>
        <topology evidence="1">Multi-pass membrane protein</topology>
    </subcellularLocation>
</comment>
<dbReference type="GO" id="GO:0016020">
    <property type="term" value="C:membrane"/>
    <property type="evidence" value="ECO:0007669"/>
    <property type="project" value="UniProtKB-SubCell"/>
</dbReference>
<name>A0ABD0VQC5_DENTH</name>
<dbReference type="Proteomes" id="UP001552299">
    <property type="component" value="Unassembled WGS sequence"/>
</dbReference>
<proteinExistence type="inferred from homology"/>
<evidence type="ECO:0000313" key="7">
    <source>
        <dbReference type="EMBL" id="KAL0926853.1"/>
    </source>
</evidence>
<dbReference type="PANTHER" id="PTHR11654">
    <property type="entry name" value="OLIGOPEPTIDE TRANSPORTER-RELATED"/>
    <property type="match status" value="1"/>
</dbReference>
<evidence type="ECO:0000256" key="3">
    <source>
        <dbReference type="ARBA" id="ARBA00022692"/>
    </source>
</evidence>
<feature type="transmembrane region" description="Helical" evidence="6">
    <location>
        <begin position="201"/>
        <end position="220"/>
    </location>
</feature>
<feature type="transmembrane region" description="Helical" evidence="6">
    <location>
        <begin position="430"/>
        <end position="451"/>
    </location>
</feature>
<feature type="transmembrane region" description="Helical" evidence="6">
    <location>
        <begin position="388"/>
        <end position="409"/>
    </location>
</feature>
<evidence type="ECO:0000256" key="6">
    <source>
        <dbReference type="SAM" id="Phobius"/>
    </source>
</evidence>
<feature type="transmembrane region" description="Helical" evidence="6">
    <location>
        <begin position="157"/>
        <end position="181"/>
    </location>
</feature>
<organism evidence="7 8">
    <name type="scientific">Dendrobium thyrsiflorum</name>
    <name type="common">Pinecone-like raceme dendrobium</name>
    <name type="synonym">Orchid</name>
    <dbReference type="NCBI Taxonomy" id="117978"/>
    <lineage>
        <taxon>Eukaryota</taxon>
        <taxon>Viridiplantae</taxon>
        <taxon>Streptophyta</taxon>
        <taxon>Embryophyta</taxon>
        <taxon>Tracheophyta</taxon>
        <taxon>Spermatophyta</taxon>
        <taxon>Magnoliopsida</taxon>
        <taxon>Liliopsida</taxon>
        <taxon>Asparagales</taxon>
        <taxon>Orchidaceae</taxon>
        <taxon>Epidendroideae</taxon>
        <taxon>Malaxideae</taxon>
        <taxon>Dendrobiinae</taxon>
        <taxon>Dendrobium</taxon>
    </lineage>
</organism>
<comment type="similarity">
    <text evidence="2">Belongs to the major facilitator superfamily. Proton-dependent oligopeptide transporter (POT/PTR) (TC 2.A.17) family.</text>
</comment>
<reference evidence="7 8" key="1">
    <citation type="journal article" date="2024" name="Plant Biotechnol. J.">
        <title>Dendrobium thyrsiflorum genome and its molecular insights into genes involved in important horticultural traits.</title>
        <authorList>
            <person name="Chen B."/>
            <person name="Wang J.Y."/>
            <person name="Zheng P.J."/>
            <person name="Li K.L."/>
            <person name="Liang Y.M."/>
            <person name="Chen X.F."/>
            <person name="Zhang C."/>
            <person name="Zhao X."/>
            <person name="He X."/>
            <person name="Zhang G.Q."/>
            <person name="Liu Z.J."/>
            <person name="Xu Q."/>
        </authorList>
    </citation>
    <scope>NUCLEOTIDE SEQUENCE [LARGE SCALE GENOMIC DNA]</scope>
    <source>
        <strain evidence="7">GZMU011</strain>
    </source>
</reference>
<dbReference type="InterPro" id="IPR000109">
    <property type="entry name" value="POT_fam"/>
</dbReference>